<reference evidence="2 3" key="1">
    <citation type="submission" date="2019-01" db="EMBL/GenBank/DDBJ databases">
        <title>Draft genome sequences of three monokaryotic isolates of the white-rot basidiomycete fungus Dichomitus squalens.</title>
        <authorList>
            <consortium name="DOE Joint Genome Institute"/>
            <person name="Lopez S.C."/>
            <person name="Andreopoulos B."/>
            <person name="Pangilinan J."/>
            <person name="Lipzen A."/>
            <person name="Riley R."/>
            <person name="Ahrendt S."/>
            <person name="Ng V."/>
            <person name="Barry K."/>
            <person name="Daum C."/>
            <person name="Grigoriev I.V."/>
            <person name="Hilden K.S."/>
            <person name="Makela M.R."/>
            <person name="de Vries R.P."/>
        </authorList>
    </citation>
    <scope>NUCLEOTIDE SEQUENCE [LARGE SCALE GENOMIC DNA]</scope>
    <source>
        <strain evidence="2 3">CBS 464.89</strain>
    </source>
</reference>
<proteinExistence type="predicted"/>
<evidence type="ECO:0000313" key="2">
    <source>
        <dbReference type="EMBL" id="TBU54624.1"/>
    </source>
</evidence>
<accession>A0A4Q9PKH8</accession>
<gene>
    <name evidence="2" type="ORF">BD310DRAFT_935371</name>
</gene>
<dbReference type="Proteomes" id="UP000292082">
    <property type="component" value="Unassembled WGS sequence"/>
</dbReference>
<feature type="compositionally biased region" description="Acidic residues" evidence="1">
    <location>
        <begin position="108"/>
        <end position="117"/>
    </location>
</feature>
<protein>
    <submittedName>
        <fullName evidence="2">Uncharacterized protein</fullName>
    </submittedName>
</protein>
<evidence type="ECO:0000313" key="3">
    <source>
        <dbReference type="Proteomes" id="UP000292082"/>
    </source>
</evidence>
<dbReference type="AlphaFoldDB" id="A0A4Q9PKH8"/>
<name>A0A4Q9PKH8_9APHY</name>
<feature type="region of interest" description="Disordered" evidence="1">
    <location>
        <begin position="33"/>
        <end position="117"/>
    </location>
</feature>
<organism evidence="2 3">
    <name type="scientific">Dichomitus squalens</name>
    <dbReference type="NCBI Taxonomy" id="114155"/>
    <lineage>
        <taxon>Eukaryota</taxon>
        <taxon>Fungi</taxon>
        <taxon>Dikarya</taxon>
        <taxon>Basidiomycota</taxon>
        <taxon>Agaricomycotina</taxon>
        <taxon>Agaricomycetes</taxon>
        <taxon>Polyporales</taxon>
        <taxon>Polyporaceae</taxon>
        <taxon>Dichomitus</taxon>
    </lineage>
</organism>
<dbReference type="EMBL" id="ML145184">
    <property type="protein sequence ID" value="TBU54624.1"/>
    <property type="molecule type" value="Genomic_DNA"/>
</dbReference>
<feature type="compositionally biased region" description="Pro residues" evidence="1">
    <location>
        <begin position="72"/>
        <end position="81"/>
    </location>
</feature>
<keyword evidence="3" id="KW-1185">Reference proteome</keyword>
<evidence type="ECO:0000256" key="1">
    <source>
        <dbReference type="SAM" id="MobiDB-lite"/>
    </source>
</evidence>
<sequence>MYRHLDTVSEAGLTRLRSAQAETAILSVLPTEENGRTQGAVDLPPARPALCTPPLTQLQHEPMREHKTQSPARPPMHPDPTPLNAASPASDDNIPQGICDRIPQFTETESEDAAVPR</sequence>